<dbReference type="EMBL" id="JAIFRP010000057">
    <property type="protein sequence ID" value="KAK2580366.1"/>
    <property type="molecule type" value="Genomic_DNA"/>
</dbReference>
<name>A0AAD9VML2_9HYME</name>
<evidence type="ECO:0000313" key="2">
    <source>
        <dbReference type="EMBL" id="KAK2580366.1"/>
    </source>
</evidence>
<dbReference type="Gene3D" id="3.30.420.10">
    <property type="entry name" value="Ribonuclease H-like superfamily/Ribonuclease H"/>
    <property type="match status" value="1"/>
</dbReference>
<accession>A0AAD9VML2</accession>
<organism evidence="2 3">
    <name type="scientific">Odynerus spinipes</name>
    <dbReference type="NCBI Taxonomy" id="1348599"/>
    <lineage>
        <taxon>Eukaryota</taxon>
        <taxon>Metazoa</taxon>
        <taxon>Ecdysozoa</taxon>
        <taxon>Arthropoda</taxon>
        <taxon>Hexapoda</taxon>
        <taxon>Insecta</taxon>
        <taxon>Pterygota</taxon>
        <taxon>Neoptera</taxon>
        <taxon>Endopterygota</taxon>
        <taxon>Hymenoptera</taxon>
        <taxon>Apocrita</taxon>
        <taxon>Aculeata</taxon>
        <taxon>Vespoidea</taxon>
        <taxon>Vespidae</taxon>
        <taxon>Eumeninae</taxon>
        <taxon>Odynerus</taxon>
    </lineage>
</organism>
<feature type="transmembrane region" description="Helical" evidence="1">
    <location>
        <begin position="21"/>
        <end position="47"/>
    </location>
</feature>
<evidence type="ECO:0000256" key="1">
    <source>
        <dbReference type="SAM" id="Phobius"/>
    </source>
</evidence>
<evidence type="ECO:0000313" key="3">
    <source>
        <dbReference type="Proteomes" id="UP001258017"/>
    </source>
</evidence>
<dbReference type="InterPro" id="IPR036397">
    <property type="entry name" value="RNaseH_sf"/>
</dbReference>
<dbReference type="SUPFAM" id="SSF53098">
    <property type="entry name" value="Ribonuclease H-like"/>
    <property type="match status" value="1"/>
</dbReference>
<keyword evidence="1" id="KW-0812">Transmembrane</keyword>
<comment type="caution">
    <text evidence="2">The sequence shown here is derived from an EMBL/GenBank/DDBJ whole genome shotgun (WGS) entry which is preliminary data.</text>
</comment>
<dbReference type="Proteomes" id="UP001258017">
    <property type="component" value="Unassembled WGS sequence"/>
</dbReference>
<keyword evidence="1" id="KW-0472">Membrane</keyword>
<reference evidence="2" key="2">
    <citation type="journal article" date="2023" name="Commun. Biol.">
        <title>Intrasexual cuticular hydrocarbon dimorphism in a wasp sheds light on hydrocarbon biosynthesis genes in Hymenoptera.</title>
        <authorList>
            <person name="Moris V.C."/>
            <person name="Podsiadlowski L."/>
            <person name="Martin S."/>
            <person name="Oeyen J.P."/>
            <person name="Donath A."/>
            <person name="Petersen M."/>
            <person name="Wilbrandt J."/>
            <person name="Misof B."/>
            <person name="Liedtke D."/>
            <person name="Thamm M."/>
            <person name="Scheiner R."/>
            <person name="Schmitt T."/>
            <person name="Niehuis O."/>
        </authorList>
    </citation>
    <scope>NUCLEOTIDE SEQUENCE</scope>
    <source>
        <strain evidence="2">GBR_01_08_01A</strain>
    </source>
</reference>
<dbReference type="GO" id="GO:0003676">
    <property type="term" value="F:nucleic acid binding"/>
    <property type="evidence" value="ECO:0007669"/>
    <property type="project" value="InterPro"/>
</dbReference>
<protein>
    <recommendedName>
        <fullName evidence="4">RNase H type-1 domain-containing protein</fullName>
    </recommendedName>
</protein>
<dbReference type="AlphaFoldDB" id="A0AAD9VML2"/>
<proteinExistence type="predicted"/>
<keyword evidence="3" id="KW-1185">Reference proteome</keyword>
<dbReference type="InterPro" id="IPR012337">
    <property type="entry name" value="RNaseH-like_sf"/>
</dbReference>
<sequence length="193" mass="22362">MSVAGRKFRVLKIQTKNLKRYFIIDILDCSVFTVKCYTISVALDLVASHRVKSFIICTNAVITIQAILKVTSDSKSNKLIMNIRRKIQRLKVDTDEAKVVILWIPAHKGIKGNTTKSVPLGTKEIPHTDVQKTFKDEMWEKVKKAWRIQGQTKGREYFLNYFKENRTSWFTSKELARKVVVWVSRARAHHSKP</sequence>
<evidence type="ECO:0008006" key="4">
    <source>
        <dbReference type="Google" id="ProtNLM"/>
    </source>
</evidence>
<reference evidence="2" key="1">
    <citation type="submission" date="2021-08" db="EMBL/GenBank/DDBJ databases">
        <authorList>
            <person name="Misof B."/>
            <person name="Oliver O."/>
            <person name="Podsiadlowski L."/>
            <person name="Donath A."/>
            <person name="Peters R."/>
            <person name="Mayer C."/>
            <person name="Rust J."/>
            <person name="Gunkel S."/>
            <person name="Lesny P."/>
            <person name="Martin S."/>
            <person name="Oeyen J.P."/>
            <person name="Petersen M."/>
            <person name="Panagiotis P."/>
            <person name="Wilbrandt J."/>
            <person name="Tanja T."/>
        </authorList>
    </citation>
    <scope>NUCLEOTIDE SEQUENCE</scope>
    <source>
        <strain evidence="2">GBR_01_08_01A</strain>
        <tissue evidence="2">Thorax + abdomen</tissue>
    </source>
</reference>
<gene>
    <name evidence="2" type="ORF">KPH14_000998</name>
</gene>
<keyword evidence="1" id="KW-1133">Transmembrane helix</keyword>